<keyword evidence="9" id="KW-1185">Reference proteome</keyword>
<dbReference type="InterPro" id="IPR032008">
    <property type="entry name" value="APD1-4_N"/>
</dbReference>
<evidence type="ECO:0000256" key="1">
    <source>
        <dbReference type="ARBA" id="ARBA00022723"/>
    </source>
</evidence>
<reference evidence="8" key="1">
    <citation type="submission" date="2020-06" db="EMBL/GenBank/DDBJ databases">
        <title>WGS assembly of Ceratodon purpureus strain R40.</title>
        <authorList>
            <person name="Carey S.B."/>
            <person name="Jenkins J."/>
            <person name="Shu S."/>
            <person name="Lovell J.T."/>
            <person name="Sreedasyam A."/>
            <person name="Maumus F."/>
            <person name="Tiley G.P."/>
            <person name="Fernandez-Pozo N."/>
            <person name="Barry K."/>
            <person name="Chen C."/>
            <person name="Wang M."/>
            <person name="Lipzen A."/>
            <person name="Daum C."/>
            <person name="Saski C.A."/>
            <person name="Payton A.C."/>
            <person name="Mcbreen J.C."/>
            <person name="Conrad R.E."/>
            <person name="Kollar L.M."/>
            <person name="Olsson S."/>
            <person name="Huttunen S."/>
            <person name="Landis J.B."/>
            <person name="Wickett N.J."/>
            <person name="Johnson M.G."/>
            <person name="Rensing S.A."/>
            <person name="Grimwood J."/>
            <person name="Schmutz J."/>
            <person name="Mcdaniel S.F."/>
        </authorList>
    </citation>
    <scope>NUCLEOTIDE SEQUENCE</scope>
    <source>
        <strain evidence="8">R40</strain>
    </source>
</reference>
<dbReference type="Gene3D" id="3.30.40.10">
    <property type="entry name" value="Zinc/RING finger domain, C3HC4 (zinc finger)"/>
    <property type="match status" value="1"/>
</dbReference>
<keyword evidence="1" id="KW-0479">Metal-binding</keyword>
<keyword evidence="3" id="KW-0862">Zinc</keyword>
<evidence type="ECO:0000259" key="7">
    <source>
        <dbReference type="PROSITE" id="PS50089"/>
    </source>
</evidence>
<dbReference type="PROSITE" id="PS50089">
    <property type="entry name" value="ZF_RING_2"/>
    <property type="match status" value="1"/>
</dbReference>
<dbReference type="SUPFAM" id="SSF57850">
    <property type="entry name" value="RING/U-box"/>
    <property type="match status" value="1"/>
</dbReference>
<organism evidence="8 9">
    <name type="scientific">Ceratodon purpureus</name>
    <name type="common">Fire moss</name>
    <name type="synonym">Dicranum purpureum</name>
    <dbReference type="NCBI Taxonomy" id="3225"/>
    <lineage>
        <taxon>Eukaryota</taxon>
        <taxon>Viridiplantae</taxon>
        <taxon>Streptophyta</taxon>
        <taxon>Embryophyta</taxon>
        <taxon>Bryophyta</taxon>
        <taxon>Bryophytina</taxon>
        <taxon>Bryopsida</taxon>
        <taxon>Dicranidae</taxon>
        <taxon>Pseudoditrichales</taxon>
        <taxon>Ditrichaceae</taxon>
        <taxon>Ceratodon</taxon>
    </lineage>
</organism>
<dbReference type="Pfam" id="PF13920">
    <property type="entry name" value="zf-C3HC4_3"/>
    <property type="match status" value="1"/>
</dbReference>
<protein>
    <recommendedName>
        <fullName evidence="7">RING-type domain-containing protein</fullName>
    </recommendedName>
</protein>
<sequence>MPGRSFLHLSTGGNLEERARHRSSRMGRSSGGAFDAGIASAYSLGGRAEPFGADTNDSLRPRASMDEATRQSYYDSYWDRSYASNQRTWSTEQDQRRRGLQAGYGFFAVFAFFAFFLSMWMLFGLYGNQQLEMGMFYSRVIKANSLFVKEIKVHNIKEKGPVSYSFSTRPKLGSPVSDKRTIENLVVDSRWHKRFTYWLNKGSLLELSCSLEDSGSGTDSLIVAIVKGEDGFQDWKGDPGNPSLGLRWKRIHDKGKLSLKVEEDDDYCIVFGNLNSHKITLSFKVDLRFVLYSKENADLLCSSQITDTCKFPVALGQSTFVLLTSPIVDPYGVEVWNIKLSYVPRWITYIFFWGLVAAGLLFTRAFELRQTTSQVPATQEHAPLVSEDASHYPAQSPSAPAYPFTQPAESSNNERPSIPENQLCTICLDAPKDSFFDPCGHRCTCYACGIRIQREDSNRCPICRQTIRTVRRIYDA</sequence>
<accession>A0A8T0G7K4</accession>
<feature type="transmembrane region" description="Helical" evidence="6">
    <location>
        <begin position="104"/>
        <end position="126"/>
    </location>
</feature>
<evidence type="ECO:0000313" key="8">
    <source>
        <dbReference type="EMBL" id="KAG0555010.1"/>
    </source>
</evidence>
<evidence type="ECO:0000256" key="2">
    <source>
        <dbReference type="ARBA" id="ARBA00022771"/>
    </source>
</evidence>
<dbReference type="AlphaFoldDB" id="A0A8T0G7K4"/>
<dbReference type="GO" id="GO:0016567">
    <property type="term" value="P:protein ubiquitination"/>
    <property type="evidence" value="ECO:0007669"/>
    <property type="project" value="TreeGrafter"/>
</dbReference>
<dbReference type="EMBL" id="CM026433">
    <property type="protein sequence ID" value="KAG0555010.1"/>
    <property type="molecule type" value="Genomic_DNA"/>
</dbReference>
<evidence type="ECO:0000256" key="6">
    <source>
        <dbReference type="SAM" id="Phobius"/>
    </source>
</evidence>
<feature type="domain" description="RING-type" evidence="7">
    <location>
        <begin position="424"/>
        <end position="464"/>
    </location>
</feature>
<dbReference type="PANTHER" id="PTHR46858">
    <property type="entry name" value="OS05G0521000 PROTEIN"/>
    <property type="match status" value="1"/>
</dbReference>
<evidence type="ECO:0000256" key="4">
    <source>
        <dbReference type="PROSITE-ProRule" id="PRU00175"/>
    </source>
</evidence>
<evidence type="ECO:0000313" key="9">
    <source>
        <dbReference type="Proteomes" id="UP000822688"/>
    </source>
</evidence>
<dbReference type="InterPro" id="IPR001841">
    <property type="entry name" value="Znf_RING"/>
</dbReference>
<dbReference type="InterPro" id="IPR013083">
    <property type="entry name" value="Znf_RING/FYVE/PHD"/>
</dbReference>
<evidence type="ECO:0000256" key="3">
    <source>
        <dbReference type="ARBA" id="ARBA00022833"/>
    </source>
</evidence>
<keyword evidence="6" id="KW-0812">Transmembrane</keyword>
<dbReference type="Proteomes" id="UP000822688">
    <property type="component" value="Chromosome 12"/>
</dbReference>
<dbReference type="Pfam" id="PF16040">
    <property type="entry name" value="APD1-4_N"/>
    <property type="match status" value="1"/>
</dbReference>
<dbReference type="SMART" id="SM00184">
    <property type="entry name" value="RING"/>
    <property type="match status" value="1"/>
</dbReference>
<dbReference type="GO" id="GO:0008270">
    <property type="term" value="F:zinc ion binding"/>
    <property type="evidence" value="ECO:0007669"/>
    <property type="project" value="UniProtKB-KW"/>
</dbReference>
<keyword evidence="6" id="KW-1133">Transmembrane helix</keyword>
<proteinExistence type="predicted"/>
<feature type="region of interest" description="Disordered" evidence="5">
    <location>
        <begin position="1"/>
        <end position="32"/>
    </location>
</feature>
<gene>
    <name evidence="8" type="ORF">KC19_12G136700</name>
</gene>
<dbReference type="PANTHER" id="PTHR46858:SF5">
    <property type="entry name" value="E3 UBIQUITIN-PROTEIN LIGASE APD1-RELATED"/>
    <property type="match status" value="1"/>
</dbReference>
<feature type="transmembrane region" description="Helical" evidence="6">
    <location>
        <begin position="346"/>
        <end position="366"/>
    </location>
</feature>
<dbReference type="GO" id="GO:0061630">
    <property type="term" value="F:ubiquitin protein ligase activity"/>
    <property type="evidence" value="ECO:0007669"/>
    <property type="project" value="TreeGrafter"/>
</dbReference>
<comment type="caution">
    <text evidence="8">The sequence shown here is derived from an EMBL/GenBank/DDBJ whole genome shotgun (WGS) entry which is preliminary data.</text>
</comment>
<evidence type="ECO:0000256" key="5">
    <source>
        <dbReference type="SAM" id="MobiDB-lite"/>
    </source>
</evidence>
<keyword evidence="2 4" id="KW-0863">Zinc-finger</keyword>
<name>A0A8T0G7K4_CERPU</name>
<dbReference type="Pfam" id="PF16041">
    <property type="entry name" value="APD1-4_M"/>
    <property type="match status" value="1"/>
</dbReference>
<dbReference type="InterPro" id="IPR032010">
    <property type="entry name" value="APD1-4_M"/>
</dbReference>
<keyword evidence="6" id="KW-0472">Membrane</keyword>